<reference evidence="5 6" key="1">
    <citation type="submission" date="2021-07" db="EMBL/GenBank/DDBJ databases">
        <authorList>
            <person name="So Y."/>
        </authorList>
    </citation>
    <scope>NUCLEOTIDE SEQUENCE [LARGE SCALE GENOMIC DNA]</scope>
    <source>
        <strain evidence="5 6">HJA6</strain>
    </source>
</reference>
<keyword evidence="5" id="KW-0315">Glutamine amidotransferase</keyword>
<dbReference type="InterPro" id="IPR002818">
    <property type="entry name" value="DJ-1/PfpI"/>
</dbReference>
<dbReference type="InterPro" id="IPR050325">
    <property type="entry name" value="Prot/Nucl_acid_deglycase"/>
</dbReference>
<keyword evidence="6" id="KW-1185">Reference proteome</keyword>
<sequence>MKILMVVTSHDQLGNSGRKTGLWLEELAAPYLVFRDAGLEVTIASPKGGRAPIDPGSLAEAGQTEDTRRFLQHTEAMDALAKTVPLSGVNQSDFDAVFFPGGHGPLWDLTHDRHALSLIEQTLAAGKPVALVCHAPGILTNVKASDGGPIVAGRAVTGFTNAEEAAVHLTDVVPFLLEDVLRRQGAAFSAAADFTPHVVEDGLLITGQNPPSSTQAALTLLDTLRAQAPAS</sequence>
<dbReference type="PANTHER" id="PTHR48094">
    <property type="entry name" value="PROTEIN/NUCLEIC ACID DEGLYCASE DJ-1-RELATED"/>
    <property type="match status" value="1"/>
</dbReference>
<dbReference type="PANTHER" id="PTHR48094:SF11">
    <property type="entry name" value="GLUTATHIONE-INDEPENDENT GLYOXALASE HSP31-RELATED"/>
    <property type="match status" value="1"/>
</dbReference>
<dbReference type="Gene3D" id="3.40.50.880">
    <property type="match status" value="1"/>
</dbReference>
<protein>
    <submittedName>
        <fullName evidence="5">Type 1 glutamine amidotransferase domain-containing protein</fullName>
    </submittedName>
</protein>
<dbReference type="Pfam" id="PF01965">
    <property type="entry name" value="DJ-1_PfpI"/>
    <property type="match status" value="1"/>
</dbReference>
<evidence type="ECO:0000256" key="3">
    <source>
        <dbReference type="ARBA" id="ARBA00038493"/>
    </source>
</evidence>
<accession>A0ABS7AGF0</accession>
<gene>
    <name evidence="5" type="ORF">KPL78_26195</name>
</gene>
<evidence type="ECO:0000256" key="1">
    <source>
        <dbReference type="ARBA" id="ARBA00023016"/>
    </source>
</evidence>
<comment type="caution">
    <text evidence="5">The sequence shown here is derived from an EMBL/GenBank/DDBJ whole genome shotgun (WGS) entry which is preliminary data.</text>
</comment>
<evidence type="ECO:0000256" key="2">
    <source>
        <dbReference type="ARBA" id="ARBA00023239"/>
    </source>
</evidence>
<proteinExistence type="inferred from homology"/>
<evidence type="ECO:0000313" key="5">
    <source>
        <dbReference type="EMBL" id="MBW6401371.1"/>
    </source>
</evidence>
<keyword evidence="1" id="KW-0346">Stress response</keyword>
<comment type="similarity">
    <text evidence="3">Belongs to the peptidase C56 family. HSP31-like subfamily.</text>
</comment>
<dbReference type="SUPFAM" id="SSF52317">
    <property type="entry name" value="Class I glutamine amidotransferase-like"/>
    <property type="match status" value="1"/>
</dbReference>
<evidence type="ECO:0000259" key="4">
    <source>
        <dbReference type="Pfam" id="PF01965"/>
    </source>
</evidence>
<keyword evidence="2" id="KW-0456">Lyase</keyword>
<feature type="domain" description="DJ-1/PfpI" evidence="4">
    <location>
        <begin position="26"/>
        <end position="221"/>
    </location>
</feature>
<name>A0ABS7AGF0_9PROT</name>
<dbReference type="EMBL" id="JAHYBZ010000011">
    <property type="protein sequence ID" value="MBW6401371.1"/>
    <property type="molecule type" value="Genomic_DNA"/>
</dbReference>
<dbReference type="Proteomes" id="UP001196565">
    <property type="component" value="Unassembled WGS sequence"/>
</dbReference>
<organism evidence="5 6">
    <name type="scientific">Roseomonas alba</name>
    <dbReference type="NCBI Taxonomy" id="2846776"/>
    <lineage>
        <taxon>Bacteria</taxon>
        <taxon>Pseudomonadati</taxon>
        <taxon>Pseudomonadota</taxon>
        <taxon>Alphaproteobacteria</taxon>
        <taxon>Acetobacterales</taxon>
        <taxon>Roseomonadaceae</taxon>
        <taxon>Roseomonas</taxon>
    </lineage>
</organism>
<evidence type="ECO:0000313" key="6">
    <source>
        <dbReference type="Proteomes" id="UP001196565"/>
    </source>
</evidence>
<dbReference type="CDD" id="cd03141">
    <property type="entry name" value="GATase1_Hsp31_like"/>
    <property type="match status" value="1"/>
</dbReference>
<dbReference type="InterPro" id="IPR029062">
    <property type="entry name" value="Class_I_gatase-like"/>
</dbReference>